<proteinExistence type="predicted"/>
<comment type="caution">
    <text evidence="2">The sequence shown here is derived from an EMBL/GenBank/DDBJ whole genome shotgun (WGS) entry which is preliminary data.</text>
</comment>
<dbReference type="OrthoDB" id="418407at2759"/>
<protein>
    <recommendedName>
        <fullName evidence="1">Arsenosugar biosynthesis radical SAM protein ArsS-like C-terminal domain-containing protein</fullName>
    </recommendedName>
</protein>
<sequence>MELLVRNYNLGTIDGLMCRNLMNINWNGQIYDCDFNQQLDLQCRGESQNRLTVWDISSLDEMADVKIRTDNHCFGCTAGMGSS</sequence>
<keyword evidence="3" id="KW-1185">Reference proteome</keyword>
<dbReference type="PANTHER" id="PTHR43728:SF1">
    <property type="entry name" value="FE-S OXIDOREDUCTASE"/>
    <property type="match status" value="1"/>
</dbReference>
<dbReference type="InterPro" id="IPR024521">
    <property type="entry name" value="ArsS-like_C"/>
</dbReference>
<reference evidence="2" key="1">
    <citation type="submission" date="2018-11" db="EMBL/GenBank/DDBJ databases">
        <authorList>
            <person name="Alioto T."/>
            <person name="Alioto T."/>
        </authorList>
    </citation>
    <scope>NUCLEOTIDE SEQUENCE</scope>
</reference>
<evidence type="ECO:0000313" key="2">
    <source>
        <dbReference type="EMBL" id="VDI10321.1"/>
    </source>
</evidence>
<name>A0A8B6CX41_MYTGA</name>
<evidence type="ECO:0000313" key="3">
    <source>
        <dbReference type="Proteomes" id="UP000596742"/>
    </source>
</evidence>
<dbReference type="AlphaFoldDB" id="A0A8B6CX41"/>
<feature type="domain" description="Arsenosugar biosynthesis radical SAM protein ArsS-like C-terminal" evidence="1">
    <location>
        <begin position="1"/>
        <end position="83"/>
    </location>
</feature>
<organism evidence="2 3">
    <name type="scientific">Mytilus galloprovincialis</name>
    <name type="common">Mediterranean mussel</name>
    <dbReference type="NCBI Taxonomy" id="29158"/>
    <lineage>
        <taxon>Eukaryota</taxon>
        <taxon>Metazoa</taxon>
        <taxon>Spiralia</taxon>
        <taxon>Lophotrochozoa</taxon>
        <taxon>Mollusca</taxon>
        <taxon>Bivalvia</taxon>
        <taxon>Autobranchia</taxon>
        <taxon>Pteriomorphia</taxon>
        <taxon>Mytilida</taxon>
        <taxon>Mytiloidea</taxon>
        <taxon>Mytilidae</taxon>
        <taxon>Mytilinae</taxon>
        <taxon>Mytilus</taxon>
    </lineage>
</organism>
<dbReference type="Proteomes" id="UP000596742">
    <property type="component" value="Unassembled WGS sequence"/>
</dbReference>
<dbReference type="Pfam" id="PF12345">
    <property type="entry name" value="DUF3641"/>
    <property type="match status" value="1"/>
</dbReference>
<dbReference type="InterPro" id="IPR058240">
    <property type="entry name" value="rSAM_sf"/>
</dbReference>
<gene>
    <name evidence="2" type="ORF">MGAL_10B037905</name>
</gene>
<dbReference type="InterPro" id="IPR026351">
    <property type="entry name" value="rSAM_ArsS-like"/>
</dbReference>
<dbReference type="PANTHER" id="PTHR43728">
    <property type="entry name" value="SLR0304 PROTEIN"/>
    <property type="match status" value="1"/>
</dbReference>
<dbReference type="SUPFAM" id="SSF102114">
    <property type="entry name" value="Radical SAM enzymes"/>
    <property type="match status" value="1"/>
</dbReference>
<accession>A0A8B6CX41</accession>
<evidence type="ECO:0000259" key="1">
    <source>
        <dbReference type="Pfam" id="PF12345"/>
    </source>
</evidence>
<dbReference type="EMBL" id="UYJE01002389">
    <property type="protein sequence ID" value="VDI10321.1"/>
    <property type="molecule type" value="Genomic_DNA"/>
</dbReference>